<reference evidence="2" key="8">
    <citation type="submission" date="2020-06" db="EMBL/GenBank/DDBJ databases">
        <authorList>
            <person name="Camacho E."/>
            <person name="Gonzalez-de la Fuente S."/>
            <person name="Rastrojo A."/>
            <person name="Peiro-Pastor R."/>
            <person name="Solana JC."/>
            <person name="Tabera L."/>
            <person name="Gamarro F."/>
            <person name="Carrasco-Ramiro F."/>
            <person name="Requena JM."/>
            <person name="Aguado B."/>
        </authorList>
    </citation>
    <scope>NUCLEOTIDE SEQUENCE</scope>
</reference>
<dbReference type="EMBL" id="CP029528">
    <property type="protein sequence ID" value="AYU80770.1"/>
    <property type="molecule type" value="Genomic_DNA"/>
</dbReference>
<reference evidence="8" key="7">
    <citation type="submission" date="2019-02" db="EMBL/GenBank/DDBJ databases">
        <title>FDA dAtabase for Regulatory Grade micrObial Sequences (FDA-ARGOS): Supporting development and validation of Infectious Disease Dx tests.</title>
        <authorList>
            <person name="Duncan R."/>
            <person name="Fisher C."/>
            <person name="Tallon L."/>
            <person name="Sadzewicz L."/>
            <person name="Sengamalay N."/>
            <person name="Ott S."/>
            <person name="Godinez A."/>
            <person name="Nagaraj S."/>
            <person name="Vavikolanu K."/>
            <person name="Nadendla S."/>
            <person name="Aluvathingal J."/>
            <person name="Sichtig H."/>
        </authorList>
    </citation>
    <scope>NUCLEOTIDE SEQUENCE [LARGE SCALE GENOMIC DNA]</scope>
    <source>
        <strain evidence="8">FDAARGOS_361</strain>
    </source>
</reference>
<dbReference type="EMBL" id="RHLD01000010">
    <property type="protein sequence ID" value="TPP50636.1"/>
    <property type="molecule type" value="Genomic_DNA"/>
</dbReference>
<dbReference type="Proteomes" id="UP000274082">
    <property type="component" value="Chromosome 29"/>
</dbReference>
<dbReference type="Proteomes" id="UP000008980">
    <property type="component" value="Chromosome 29"/>
</dbReference>
<dbReference type="EMBL" id="FR799616">
    <property type="protein sequence ID" value="CBZ36000.1"/>
    <property type="molecule type" value="Genomic_DNA"/>
</dbReference>
<reference evidence="6" key="3">
    <citation type="submission" date="2011-02" db="EMBL/GenBank/DDBJ databases">
        <title>Whole genome sequencing of Leishmania donovani clinical lines reveals dynamic variation related to drug resistance.</title>
        <authorList>
            <person name="Downing T."/>
            <person name="Imamura H."/>
            <person name="Sanders M."/>
            <person name="Decuypere S."/>
            <person name="Hertz-Fowler C."/>
            <person name="Clark T.G."/>
            <person name="Rijal S."/>
            <person name="Sundar S."/>
            <person name="Quail M.A."/>
            <person name="De Doncker S."/>
            <person name="Maes I."/>
            <person name="Vanaerschot M."/>
            <person name="Stark O."/>
            <person name="Schonian G."/>
            <person name="Dujardin J.C."/>
            <person name="Berriman M."/>
        </authorList>
    </citation>
    <scope>NUCLEOTIDE SEQUENCE [LARGE SCALE GENOMIC DNA]</scope>
    <source>
        <strain evidence="6">BPK282A1</strain>
    </source>
</reference>
<evidence type="ECO:0000313" key="3">
    <source>
        <dbReference type="EMBL" id="CBZ36000.1"/>
    </source>
</evidence>
<dbReference type="Gene3D" id="1.25.10.10">
    <property type="entry name" value="Leucine-rich Repeat Variant"/>
    <property type="match status" value="1"/>
</dbReference>
<dbReference type="InterPro" id="IPR016024">
    <property type="entry name" value="ARM-type_fold"/>
</dbReference>
<dbReference type="VEuPathDB" id="TriTrypDB:LDHU3_29.4060"/>
<evidence type="ECO:0000313" key="7">
    <source>
        <dbReference type="Proteomes" id="UP000274082"/>
    </source>
</evidence>
<reference evidence="3 6" key="1">
    <citation type="journal article" date="2011" name="Genome Res.">
        <title>Whole genome sequencing of multiple Leishmania donovani clinical isolates provides insights into population structure and mechanisms of drug resistance.</title>
        <authorList>
            <person name="Downing T."/>
            <person name="Imamura H."/>
            <person name="Decuypere S."/>
            <person name="Clark T.G."/>
            <person name="Coombs G.H."/>
            <person name="Cotton J.A."/>
            <person name="Hilley J.D."/>
            <person name="de Doncker S."/>
            <person name="Maes I."/>
            <person name="Mottram J.C."/>
            <person name="Quail M.A."/>
            <person name="Rijal S."/>
            <person name="Sanders M."/>
            <person name="Schonian G."/>
            <person name="Stark O."/>
            <person name="Sundar S."/>
            <person name="Vanaerschot M."/>
            <person name="Hertz-Fowler C."/>
            <person name="Dujardin J.C."/>
            <person name="Berriman M."/>
        </authorList>
    </citation>
    <scope>NUCLEOTIDE SEQUENCE [LARGE SCALE GENOMIC DNA]</scope>
    <source>
        <strain evidence="3 6">BPK282A1</strain>
    </source>
</reference>
<keyword evidence="7" id="KW-1185">Reference proteome</keyword>
<dbReference type="GeneID" id="13385396"/>
<dbReference type="InterPro" id="IPR011989">
    <property type="entry name" value="ARM-like"/>
</dbReference>
<dbReference type="OMA" id="HFAMEVK"/>
<dbReference type="VEuPathDB" id="TriTrypDB:LdBPK_292750.1"/>
<reference evidence="4" key="5">
    <citation type="submission" date="2019-02" db="EMBL/GenBank/DDBJ databases">
        <title>FDA dAtabase for Regulatory Grade micrObial Sequences (FDA-ARGOS): Supporting development and validation of Infectious Disease Dx tests.</title>
        <authorList>
            <person name="Duncan R."/>
            <person name="Fisher C."/>
            <person name="Tallon L.J."/>
            <person name="Sadzewicz L."/>
            <person name="Sengamalay N."/>
            <person name="Ott S."/>
            <person name="Godinez A."/>
            <person name="Nagaraj S."/>
            <person name="Nadendla S."/>
            <person name="Sichtig H."/>
        </authorList>
    </citation>
    <scope>NUCLEOTIDE SEQUENCE</scope>
    <source>
        <strain evidence="4">FDAARGOS_360</strain>
        <strain evidence="5">FDAARGOS_361</strain>
    </source>
</reference>
<reference evidence="1 7" key="4">
    <citation type="journal article" date="2018" name="Sci. Rep.">
        <title>A complete Leishmania donovani reference genome identifies novel genetic variations associated with virulence.</title>
        <authorList>
            <person name="Lypaczewski P."/>
            <person name="Hoshizaki J."/>
            <person name="Zhang W.-W."/>
            <person name="McCall L.-I."/>
            <person name="Torcivia-Rodriguez J."/>
            <person name="Simonyan V."/>
            <person name="Kaur A."/>
            <person name="Dewar K."/>
            <person name="Matlashewski G."/>
        </authorList>
    </citation>
    <scope>NUCLEOTIDE SEQUENCE [LARGE SCALE GENOMIC DNA]</scope>
    <source>
        <strain evidence="1 7">LdCL</strain>
    </source>
</reference>
<organism evidence="1 7">
    <name type="scientific">Leishmania donovani</name>
    <dbReference type="NCBI Taxonomy" id="5661"/>
    <lineage>
        <taxon>Eukaryota</taxon>
        <taxon>Discoba</taxon>
        <taxon>Euglenozoa</taxon>
        <taxon>Kinetoplastea</taxon>
        <taxon>Metakinetoplastina</taxon>
        <taxon>Trypanosomatida</taxon>
        <taxon>Trypanosomatidae</taxon>
        <taxon>Leishmaniinae</taxon>
        <taxon>Leishmania</taxon>
    </lineage>
</organism>
<dbReference type="EMBL" id="RHLC01000014">
    <property type="protein sequence ID" value="TPP52896.1"/>
    <property type="molecule type" value="Genomic_DNA"/>
</dbReference>
<dbReference type="Proteomes" id="UP000318821">
    <property type="component" value="Unassembled WGS sequence"/>
</dbReference>
<reference evidence="3" key="2">
    <citation type="submission" date="2011-01" db="EMBL/GenBank/DDBJ databases">
        <authorList>
            <person name="Zhao B.P."/>
            <person name="Ren Z.A."/>
            <person name="Li C.D."/>
        </authorList>
    </citation>
    <scope>NUCLEOTIDE SEQUENCE</scope>
    <source>
        <strain evidence="3">BPK282A1</strain>
    </source>
</reference>
<evidence type="ECO:0000313" key="4">
    <source>
        <dbReference type="EMBL" id="TPP50636.1"/>
    </source>
</evidence>
<dbReference type="VEuPathDB" id="TriTrypDB:LdCL_290033600"/>
<dbReference type="AlphaFoldDB" id="A0A3Q8IFJ3"/>
<dbReference type="SMR" id="A0A3Q8IFJ3"/>
<accession>A0A3Q8IFJ3</accession>
<dbReference type="Proteomes" id="UP000601710">
    <property type="component" value="Chromosome 29"/>
</dbReference>
<accession>E9BL72</accession>
<dbReference type="KEGG" id="ldo:LDBPK_292750"/>
<evidence type="ECO:0000313" key="2">
    <source>
        <dbReference type="EMBL" id="CAC5431992.1"/>
    </source>
</evidence>
<reference evidence="9" key="6">
    <citation type="submission" date="2019-02" db="EMBL/GenBank/DDBJ databases">
        <title>FDA dAtabase for Regulatory Grade micrObial Sequences (FDA-ARGOS): Supporting development and validation of Infectious Disease Dx tests.</title>
        <authorList>
            <person name="Duncan R."/>
            <person name="Fisher C."/>
            <person name="Tallon L."/>
            <person name="Sadzewicz L."/>
            <person name="Sengamalay N."/>
            <person name="Ott S."/>
            <person name="Godinez A."/>
            <person name="Nagaraj S."/>
            <person name="Vavikolanu K."/>
            <person name="Vyas G."/>
            <person name="Nadendla S."/>
            <person name="Aluvathingal J."/>
            <person name="Sichtig H."/>
        </authorList>
    </citation>
    <scope>NUCLEOTIDE SEQUENCE [LARGE SCALE GENOMIC DNA]</scope>
    <source>
        <strain evidence="9">FDAARGOS_360</strain>
    </source>
</reference>
<evidence type="ECO:0000313" key="9">
    <source>
        <dbReference type="Proteomes" id="UP000318821"/>
    </source>
</evidence>
<evidence type="ECO:0000313" key="5">
    <source>
        <dbReference type="EMBL" id="TPP52896.1"/>
    </source>
</evidence>
<dbReference type="OrthoDB" id="276144at2759"/>
<protein>
    <submittedName>
        <fullName evidence="2">Hypothetical_protein_conserved</fullName>
    </submittedName>
</protein>
<gene>
    <name evidence="4" type="ORF">CGC20_24745</name>
    <name evidence="5" type="ORF">CGC21_28855</name>
    <name evidence="3" type="ORF">LDBPK_292750</name>
    <name evidence="1" type="ORF">LdCL_290033600</name>
    <name evidence="2" type="ORF">LDHU3_29.4060</name>
</gene>
<evidence type="ECO:0000313" key="1">
    <source>
        <dbReference type="EMBL" id="AYU80770.1"/>
    </source>
</evidence>
<sequence>MSEAARTTRHYVSDCLEERYPYDACKGFAGIRQREAGRVFNGYGPAAVDDMMNSLTDPSVPTEEKTRAVHLLYARSASQETKIEMLTKGLVPLLVATLQQCPDLLLKHQCLLLLRSLGVLAQGCFAIVREGAIPVVAGALHTVLSPAGSSEAAQACCIAAAHVLFQVSSNMSGLRWMLSLAHDSAFEGIEAAWAGEPLAPKALVSFIADSLASEATPAKATTYLIQTLARLTSLARGVEAFLAVSDAVDVMVEHLRHLPRPPTQDSELCAATLEVMWNTTLGHAGAAVMEERGVPDILFQLLVDTSGSATQVPVCVQRQLTGALSAVSQLTSVKQRSTHAVSAAEARTRIVVLLDYVREWNKLIAKQYTNASRPIPNDAAAIVTNLIQCIRLASELKPVRDVTHAIVEAMEQEDTTEAFYFRRQLYFHTRWEAEYHASVEV</sequence>
<dbReference type="SUPFAM" id="SSF48371">
    <property type="entry name" value="ARM repeat"/>
    <property type="match status" value="1"/>
</dbReference>
<dbReference type="RefSeq" id="XP_003862693.1">
    <property type="nucleotide sequence ID" value="XM_003862645.1"/>
</dbReference>
<dbReference type="EMBL" id="LR812649">
    <property type="protein sequence ID" value="CAC5431992.1"/>
    <property type="molecule type" value="Genomic_DNA"/>
</dbReference>
<proteinExistence type="predicted"/>
<name>A0A3Q8IFJ3_LEIDO</name>
<evidence type="ECO:0000313" key="6">
    <source>
        <dbReference type="Proteomes" id="UP000008980"/>
    </source>
</evidence>
<evidence type="ECO:0000313" key="8">
    <source>
        <dbReference type="Proteomes" id="UP000318447"/>
    </source>
</evidence>
<dbReference type="Proteomes" id="UP000318447">
    <property type="component" value="Unassembled WGS sequence"/>
</dbReference>